<name>A0A8T3AQD6_DENNO</name>
<reference evidence="1" key="1">
    <citation type="journal article" date="2022" name="Front. Genet.">
        <title>Chromosome-Scale Assembly of the Dendrobium nobile Genome Provides Insights Into the Molecular Mechanism of the Biosynthesis of the Medicinal Active Ingredient of Dendrobium.</title>
        <authorList>
            <person name="Xu Q."/>
            <person name="Niu S.-C."/>
            <person name="Li K.-L."/>
            <person name="Zheng P.-J."/>
            <person name="Zhang X.-J."/>
            <person name="Jia Y."/>
            <person name="Liu Y."/>
            <person name="Niu Y.-X."/>
            <person name="Yu L.-H."/>
            <person name="Chen D.-F."/>
            <person name="Zhang G.-Q."/>
        </authorList>
    </citation>
    <scope>NUCLEOTIDE SEQUENCE</scope>
    <source>
        <tissue evidence="1">Leaf</tissue>
    </source>
</reference>
<protein>
    <submittedName>
        <fullName evidence="1">Uncharacterized protein</fullName>
    </submittedName>
</protein>
<accession>A0A8T3AQD6</accession>
<dbReference type="EMBL" id="JAGYWB010000015">
    <property type="protein sequence ID" value="KAI0498357.1"/>
    <property type="molecule type" value="Genomic_DNA"/>
</dbReference>
<keyword evidence="2" id="KW-1185">Reference proteome</keyword>
<gene>
    <name evidence="1" type="ORF">KFK09_021598</name>
</gene>
<organism evidence="1 2">
    <name type="scientific">Dendrobium nobile</name>
    <name type="common">Orchid</name>
    <dbReference type="NCBI Taxonomy" id="94219"/>
    <lineage>
        <taxon>Eukaryota</taxon>
        <taxon>Viridiplantae</taxon>
        <taxon>Streptophyta</taxon>
        <taxon>Embryophyta</taxon>
        <taxon>Tracheophyta</taxon>
        <taxon>Spermatophyta</taxon>
        <taxon>Magnoliopsida</taxon>
        <taxon>Liliopsida</taxon>
        <taxon>Asparagales</taxon>
        <taxon>Orchidaceae</taxon>
        <taxon>Epidendroideae</taxon>
        <taxon>Malaxideae</taxon>
        <taxon>Dendrobiinae</taxon>
        <taxon>Dendrobium</taxon>
    </lineage>
</organism>
<comment type="caution">
    <text evidence="1">The sequence shown here is derived from an EMBL/GenBank/DDBJ whole genome shotgun (WGS) entry which is preliminary data.</text>
</comment>
<evidence type="ECO:0000313" key="1">
    <source>
        <dbReference type="EMBL" id="KAI0498357.1"/>
    </source>
</evidence>
<evidence type="ECO:0000313" key="2">
    <source>
        <dbReference type="Proteomes" id="UP000829196"/>
    </source>
</evidence>
<proteinExistence type="predicted"/>
<dbReference type="Proteomes" id="UP000829196">
    <property type="component" value="Unassembled WGS sequence"/>
</dbReference>
<dbReference type="AlphaFoldDB" id="A0A8T3AQD6"/>
<sequence>MEDPEAVWTGSTRLLEACEAALVCAADRSKQGVGRRRGVRRLNERKPGAELGSDRVRMKTDGIVQVLHANAGCRPRRLAWHDRPKAGVAWAS</sequence>